<dbReference type="Pfam" id="PF00186">
    <property type="entry name" value="DHFR_1"/>
    <property type="match status" value="1"/>
</dbReference>
<evidence type="ECO:0000259" key="7">
    <source>
        <dbReference type="PROSITE" id="PS51330"/>
    </source>
</evidence>
<dbReference type="Proteomes" id="UP000007054">
    <property type="component" value="Chromosome"/>
</dbReference>
<evidence type="ECO:0000256" key="1">
    <source>
        <dbReference type="ARBA" id="ARBA00004903"/>
    </source>
</evidence>
<name>D4L9U2_RUMC1</name>
<evidence type="ECO:0000256" key="4">
    <source>
        <dbReference type="ARBA" id="ARBA00022563"/>
    </source>
</evidence>
<dbReference type="PANTHER" id="PTHR48069:SF3">
    <property type="entry name" value="DIHYDROFOLATE REDUCTASE"/>
    <property type="match status" value="1"/>
</dbReference>
<dbReference type="PANTHER" id="PTHR48069">
    <property type="entry name" value="DIHYDROFOLATE REDUCTASE"/>
    <property type="match status" value="1"/>
</dbReference>
<dbReference type="STRING" id="213810.RUM_01190"/>
<dbReference type="GO" id="GO:0046654">
    <property type="term" value="P:tetrahydrofolate biosynthetic process"/>
    <property type="evidence" value="ECO:0007669"/>
    <property type="project" value="UniProtKB-UniPathway"/>
</dbReference>
<dbReference type="EMBL" id="FP929052">
    <property type="protein sequence ID" value="CBL16387.1"/>
    <property type="molecule type" value="Genomic_DNA"/>
</dbReference>
<dbReference type="InterPro" id="IPR012259">
    <property type="entry name" value="DHFR"/>
</dbReference>
<dbReference type="GO" id="GO:0006730">
    <property type="term" value="P:one-carbon metabolic process"/>
    <property type="evidence" value="ECO:0007669"/>
    <property type="project" value="UniProtKB-KW"/>
</dbReference>
<sequence length="164" mass="18617">MNLIAAVDGAWHIGLGSRTAYYLPQDLHHFRRLTYGGVVVMGRKTFETLPHPLEGRVNLVLSRCMQPRPDIVLCRELSLLPGMLRSMENRPVWAIGGAEIYRLLLPYCTCAHMTYTERIYPADCTFPTPLPALGWMLESEEPVPDTNGEFQFRVYRNPAPKTLA</sequence>
<dbReference type="GO" id="GO:0046655">
    <property type="term" value="P:folic acid metabolic process"/>
    <property type="evidence" value="ECO:0007669"/>
    <property type="project" value="TreeGrafter"/>
</dbReference>
<keyword evidence="5" id="KW-0521">NADP</keyword>
<evidence type="ECO:0000313" key="8">
    <source>
        <dbReference type="EMBL" id="CBL16387.1"/>
    </source>
</evidence>
<dbReference type="SUPFAM" id="SSF53597">
    <property type="entry name" value="Dihydrofolate reductase-like"/>
    <property type="match status" value="1"/>
</dbReference>
<dbReference type="HOGENOM" id="CLU_043966_5_2_9"/>
<feature type="domain" description="DHFR" evidence="7">
    <location>
        <begin position="1"/>
        <end position="157"/>
    </location>
</feature>
<dbReference type="GeneID" id="83154976"/>
<evidence type="ECO:0000256" key="2">
    <source>
        <dbReference type="ARBA" id="ARBA00009539"/>
    </source>
</evidence>
<dbReference type="AlphaFoldDB" id="D4L9U2"/>
<organism evidence="8 9">
    <name type="scientific">Ruminococcus champanellensis (strain DSM 18848 / JCM 17042 / KCTC 15320 / 18P13)</name>
    <dbReference type="NCBI Taxonomy" id="213810"/>
    <lineage>
        <taxon>Bacteria</taxon>
        <taxon>Bacillati</taxon>
        <taxon>Bacillota</taxon>
        <taxon>Clostridia</taxon>
        <taxon>Eubacteriales</taxon>
        <taxon>Oscillospiraceae</taxon>
        <taxon>Ruminococcus</taxon>
    </lineage>
</organism>
<dbReference type="BioCyc" id="RCHA213810:RUM_RS00580-MONOMER"/>
<dbReference type="GO" id="GO:0004146">
    <property type="term" value="F:dihydrofolate reductase activity"/>
    <property type="evidence" value="ECO:0007669"/>
    <property type="project" value="UniProtKB-EC"/>
</dbReference>
<dbReference type="PATRIC" id="fig|213810.4.peg.1670"/>
<dbReference type="InterPro" id="IPR001796">
    <property type="entry name" value="DHFR_dom"/>
</dbReference>
<dbReference type="OrthoDB" id="9804315at2"/>
<keyword evidence="9" id="KW-1185">Reference proteome</keyword>
<keyword evidence="4" id="KW-0554">One-carbon metabolism</keyword>
<keyword evidence="6 8" id="KW-0560">Oxidoreductase</keyword>
<dbReference type="EC" id="1.5.1.3" evidence="3"/>
<dbReference type="PROSITE" id="PS51330">
    <property type="entry name" value="DHFR_2"/>
    <property type="match status" value="1"/>
</dbReference>
<proteinExistence type="inferred from homology"/>
<reference evidence="8" key="2">
    <citation type="submission" date="2010-03" db="EMBL/GenBank/DDBJ databases">
        <authorList>
            <person name="Pajon A."/>
        </authorList>
    </citation>
    <scope>NUCLEOTIDE SEQUENCE</scope>
    <source>
        <strain evidence="8">Type strain: 18P13</strain>
    </source>
</reference>
<comment type="similarity">
    <text evidence="2">Belongs to the dihydrofolate reductase family.</text>
</comment>
<protein>
    <recommendedName>
        <fullName evidence="3">dihydrofolate reductase</fullName>
        <ecNumber evidence="3">1.5.1.3</ecNumber>
    </recommendedName>
</protein>
<dbReference type="PRINTS" id="PR00070">
    <property type="entry name" value="DHFR"/>
</dbReference>
<comment type="pathway">
    <text evidence="1">Cofactor biosynthesis; tetrahydrofolate biosynthesis; 5,6,7,8-tetrahydrofolate from 7,8-dihydrofolate: step 1/1.</text>
</comment>
<evidence type="ECO:0000256" key="6">
    <source>
        <dbReference type="ARBA" id="ARBA00023002"/>
    </source>
</evidence>
<reference evidence="8" key="1">
    <citation type="submission" date="2010-03" db="EMBL/GenBank/DDBJ databases">
        <title>The genome sequence of Ruminococcus sp. 18P13.</title>
        <authorList>
            <consortium name="metaHIT consortium -- http://www.metahit.eu/"/>
            <person name="Pajon A."/>
            <person name="Turner K."/>
            <person name="Parkhill J."/>
            <person name="Bernalier A."/>
        </authorList>
    </citation>
    <scope>NUCLEOTIDE SEQUENCE [LARGE SCALE GENOMIC DNA]</scope>
    <source>
        <strain evidence="8">Type strain: 18P13</strain>
    </source>
</reference>
<evidence type="ECO:0000313" key="9">
    <source>
        <dbReference type="Proteomes" id="UP000007054"/>
    </source>
</evidence>
<evidence type="ECO:0000256" key="5">
    <source>
        <dbReference type="ARBA" id="ARBA00022857"/>
    </source>
</evidence>
<dbReference type="UniPathway" id="UPA00077">
    <property type="reaction ID" value="UER00158"/>
</dbReference>
<dbReference type="InterPro" id="IPR024072">
    <property type="entry name" value="DHFR-like_dom_sf"/>
</dbReference>
<dbReference type="GO" id="GO:0050661">
    <property type="term" value="F:NADP binding"/>
    <property type="evidence" value="ECO:0007669"/>
    <property type="project" value="InterPro"/>
</dbReference>
<dbReference type="KEGG" id="rch:RUM_01190"/>
<evidence type="ECO:0000256" key="3">
    <source>
        <dbReference type="ARBA" id="ARBA00012856"/>
    </source>
</evidence>
<dbReference type="GO" id="GO:0046452">
    <property type="term" value="P:dihydrofolate metabolic process"/>
    <property type="evidence" value="ECO:0007669"/>
    <property type="project" value="TreeGrafter"/>
</dbReference>
<gene>
    <name evidence="8" type="ordered locus">RUM_01190</name>
</gene>
<dbReference type="Gene3D" id="3.40.430.10">
    <property type="entry name" value="Dihydrofolate Reductase, subunit A"/>
    <property type="match status" value="1"/>
</dbReference>
<dbReference type="RefSeq" id="WP_015557295.1">
    <property type="nucleotide sequence ID" value="NC_021039.1"/>
</dbReference>
<dbReference type="CDD" id="cd00209">
    <property type="entry name" value="DHFR"/>
    <property type="match status" value="1"/>
</dbReference>
<accession>D4L9U2</accession>